<proteinExistence type="predicted"/>
<protein>
    <submittedName>
        <fullName evidence="2">Uncharacterized protein</fullName>
    </submittedName>
</protein>
<sequence>MKAVSREHDRSFRSTSIEGPQATFTGVSQYRRRDRFSASPYRVFGTDIKNGPSL</sequence>
<feature type="region of interest" description="Disordered" evidence="1">
    <location>
        <begin position="1"/>
        <end position="28"/>
    </location>
</feature>
<dbReference type="Proteomes" id="UP000199170">
    <property type="component" value="Unassembled WGS sequence"/>
</dbReference>
<evidence type="ECO:0000313" key="2">
    <source>
        <dbReference type="EMBL" id="SDY48591.1"/>
    </source>
</evidence>
<dbReference type="AlphaFoldDB" id="A0A1H3K8U4"/>
<feature type="compositionally biased region" description="Polar residues" evidence="1">
    <location>
        <begin position="13"/>
        <end position="28"/>
    </location>
</feature>
<keyword evidence="3" id="KW-1185">Reference proteome</keyword>
<dbReference type="EMBL" id="FNPB01000018">
    <property type="protein sequence ID" value="SDY48591.1"/>
    <property type="molecule type" value="Genomic_DNA"/>
</dbReference>
<name>A0A1H3K8U4_9EURY</name>
<feature type="compositionally biased region" description="Basic and acidic residues" evidence="1">
    <location>
        <begin position="1"/>
        <end position="12"/>
    </location>
</feature>
<organism evidence="2 3">
    <name type="scientific">Halobellus clavatus</name>
    <dbReference type="NCBI Taxonomy" id="660517"/>
    <lineage>
        <taxon>Archaea</taxon>
        <taxon>Methanobacteriati</taxon>
        <taxon>Methanobacteriota</taxon>
        <taxon>Stenosarchaea group</taxon>
        <taxon>Halobacteria</taxon>
        <taxon>Halobacteriales</taxon>
        <taxon>Haloferacaceae</taxon>
        <taxon>Halobellus</taxon>
    </lineage>
</organism>
<reference evidence="3" key="1">
    <citation type="submission" date="2016-10" db="EMBL/GenBank/DDBJ databases">
        <authorList>
            <person name="Varghese N."/>
            <person name="Submissions S."/>
        </authorList>
    </citation>
    <scope>NUCLEOTIDE SEQUENCE [LARGE SCALE GENOMIC DNA]</scope>
    <source>
        <strain evidence="3">CGMCC 1.10118</strain>
    </source>
</reference>
<accession>A0A1H3K8U4</accession>
<evidence type="ECO:0000313" key="3">
    <source>
        <dbReference type="Proteomes" id="UP000199170"/>
    </source>
</evidence>
<gene>
    <name evidence="2" type="ORF">SAMN04487946_1181</name>
</gene>
<evidence type="ECO:0000256" key="1">
    <source>
        <dbReference type="SAM" id="MobiDB-lite"/>
    </source>
</evidence>